<reference evidence="2 3" key="1">
    <citation type="submission" date="2024-03" db="EMBL/GenBank/DDBJ databases">
        <title>Complete genome sequence of the green alga Chloropicon roscoffensis RCC1871.</title>
        <authorList>
            <person name="Lemieux C."/>
            <person name="Pombert J.-F."/>
            <person name="Otis C."/>
            <person name="Turmel M."/>
        </authorList>
    </citation>
    <scope>NUCLEOTIDE SEQUENCE [LARGE SCALE GENOMIC DNA]</scope>
    <source>
        <strain evidence="2 3">RCC1871</strain>
    </source>
</reference>
<dbReference type="AlphaFoldDB" id="A0AAX4P795"/>
<proteinExistence type="predicted"/>
<protein>
    <submittedName>
        <fullName evidence="2">Uncharacterized protein</fullName>
    </submittedName>
</protein>
<accession>A0AAX4P795</accession>
<feature type="region of interest" description="Disordered" evidence="1">
    <location>
        <begin position="1"/>
        <end position="26"/>
    </location>
</feature>
<evidence type="ECO:0000313" key="2">
    <source>
        <dbReference type="EMBL" id="WZN61968.1"/>
    </source>
</evidence>
<organism evidence="2 3">
    <name type="scientific">Chloropicon roscoffensis</name>
    <dbReference type="NCBI Taxonomy" id="1461544"/>
    <lineage>
        <taxon>Eukaryota</taxon>
        <taxon>Viridiplantae</taxon>
        <taxon>Chlorophyta</taxon>
        <taxon>Chloropicophyceae</taxon>
        <taxon>Chloropicales</taxon>
        <taxon>Chloropicaceae</taxon>
        <taxon>Chloropicon</taxon>
    </lineage>
</organism>
<name>A0AAX4P795_9CHLO</name>
<dbReference type="EMBL" id="CP151505">
    <property type="protein sequence ID" value="WZN61968.1"/>
    <property type="molecule type" value="Genomic_DNA"/>
</dbReference>
<dbReference type="Proteomes" id="UP001472866">
    <property type="component" value="Chromosome 05"/>
</dbReference>
<evidence type="ECO:0000256" key="1">
    <source>
        <dbReference type="SAM" id="MobiDB-lite"/>
    </source>
</evidence>
<feature type="compositionally biased region" description="Basic and acidic residues" evidence="1">
    <location>
        <begin position="1"/>
        <end position="11"/>
    </location>
</feature>
<keyword evidence="3" id="KW-1185">Reference proteome</keyword>
<gene>
    <name evidence="2" type="ORF">HKI87_05g35040</name>
</gene>
<sequence>MTSEREAERSEMNIPPKKRSRKPEYHRESRIREIIQQHGYAFSLHPYKLMVSWQGVLVLAFRGFSEKARELKGALNESELLVGENPGSTWPKCTLGCLRDGKRLTPENLARLTEVCERYNRSVFGGDVQDFHASFSENPQAMLPALMSFRVKSLHLTTYECRSHELVLAEEEFPLKDFVADSLSDATEASARAESLRQESIDPEEKANVDRIYSETLDRKKYWFFASKDGHRETHYREPKIGMSLVAWVQERNFLSHSMPFSRYKGEPIFWKNPFDTIKEFCTEVEETLPDLYTFFNKDSLHITLRAIT</sequence>
<evidence type="ECO:0000313" key="3">
    <source>
        <dbReference type="Proteomes" id="UP001472866"/>
    </source>
</evidence>